<dbReference type="Proteomes" id="UP000828443">
    <property type="component" value="Segment"/>
</dbReference>
<name>A0AAE7WHZ9_9CAUD</name>
<organism evidence="1 2">
    <name type="scientific">Kosakonia phage Kc263</name>
    <dbReference type="NCBI Taxonomy" id="2863194"/>
    <lineage>
        <taxon>Viruses</taxon>
        <taxon>Duplodnaviria</taxon>
        <taxon>Heunggongvirae</taxon>
        <taxon>Uroviricota</taxon>
        <taxon>Caudoviricetes</taxon>
        <taxon>Chimalliviridae</taxon>
        <taxon>Branisovskavirus</taxon>
        <taxon>Branisovskavirus Kc263</taxon>
    </lineage>
</organism>
<protein>
    <submittedName>
        <fullName evidence="1">Viral envelope protein</fullName>
    </submittedName>
</protein>
<sequence>MSNEVNSLEHSLQGLILIDIRVDGAESLLTDIMGKLKEVGSNTGEMAVAKISEAARVAKTGIIKAIGTRRMFIAHLHNRLSKDAINDEMTFTAGLLKKVTRDGKPSDIIDGLDDLQKTMDELVKYLQDVQTHYSRELKSTEGIKGINTGDDAIAILDVLDTKKFPKVNFPQHSGNTATSTELPGGKFIRYDTTKGRFYLENEVVTASDVTESFAKEDVKSVLSKLNKLIETYQYVVKALDHYVEYVKKFNTVVGKSFAHLDALKGKISASLLNELHAHLEGNADVFALYTGFLPKVMIYLDDYVDTLSSYLSKQFN</sequence>
<evidence type="ECO:0000313" key="2">
    <source>
        <dbReference type="Proteomes" id="UP000828443"/>
    </source>
</evidence>
<keyword evidence="1" id="KW-0946">Virion</keyword>
<evidence type="ECO:0000313" key="1">
    <source>
        <dbReference type="EMBL" id="QYN79984.1"/>
    </source>
</evidence>
<accession>A0AAE7WHZ9</accession>
<keyword evidence="2" id="KW-1185">Reference proteome</keyword>
<reference evidence="1" key="1">
    <citation type="journal article" date="2021" name="Viruses">
        <title>Novel Viruses That Lyse Plant and Human Strains of Kosakonia cowanii.</title>
        <authorList>
            <person name="Petrzik K."/>
            <person name="Brazdova S."/>
            <person name="Krawczyk K."/>
        </authorList>
    </citation>
    <scope>NUCLEOTIDE SEQUENCE</scope>
</reference>
<dbReference type="RefSeq" id="YP_010676796.1">
    <property type="nucleotide sequence ID" value="NC_071015.1"/>
</dbReference>
<dbReference type="EMBL" id="MZ348422">
    <property type="protein sequence ID" value="QYN79984.1"/>
    <property type="molecule type" value="Genomic_DNA"/>
</dbReference>
<dbReference type="Pfam" id="PF12699">
    <property type="entry name" value="phiKZ_IP"/>
    <property type="match status" value="1"/>
</dbReference>
<proteinExistence type="predicted"/>
<dbReference type="KEGG" id="vg:77953161"/>
<dbReference type="GeneID" id="77953161"/>
<keyword evidence="1" id="KW-0261">Viral envelope protein</keyword>
<dbReference type="InterPro" id="IPR024413">
    <property type="entry name" value="Phage_phiKZ_Orf92_int-head"/>
</dbReference>
<dbReference type="GO" id="GO:0019031">
    <property type="term" value="C:viral envelope"/>
    <property type="evidence" value="ECO:0007669"/>
    <property type="project" value="UniProtKB-KW"/>
</dbReference>